<proteinExistence type="predicted"/>
<gene>
    <name evidence="2" type="ORF">QBC35DRAFT_534608</name>
</gene>
<reference evidence="2" key="1">
    <citation type="journal article" date="2023" name="Mol. Phylogenet. Evol.">
        <title>Genome-scale phylogeny and comparative genomics of the fungal order Sordariales.</title>
        <authorList>
            <person name="Hensen N."/>
            <person name="Bonometti L."/>
            <person name="Westerberg I."/>
            <person name="Brannstrom I.O."/>
            <person name="Guillou S."/>
            <person name="Cros-Aarteil S."/>
            <person name="Calhoun S."/>
            <person name="Haridas S."/>
            <person name="Kuo A."/>
            <person name="Mondo S."/>
            <person name="Pangilinan J."/>
            <person name="Riley R."/>
            <person name="LaButti K."/>
            <person name="Andreopoulos B."/>
            <person name="Lipzen A."/>
            <person name="Chen C."/>
            <person name="Yan M."/>
            <person name="Daum C."/>
            <person name="Ng V."/>
            <person name="Clum A."/>
            <person name="Steindorff A."/>
            <person name="Ohm R.A."/>
            <person name="Martin F."/>
            <person name="Silar P."/>
            <person name="Natvig D.O."/>
            <person name="Lalanne C."/>
            <person name="Gautier V."/>
            <person name="Ament-Velasquez S.L."/>
            <person name="Kruys A."/>
            <person name="Hutchinson M.I."/>
            <person name="Powell A.J."/>
            <person name="Barry K."/>
            <person name="Miller A.N."/>
            <person name="Grigoriev I.V."/>
            <person name="Debuchy R."/>
            <person name="Gladieux P."/>
            <person name="Hiltunen Thoren M."/>
            <person name="Johannesson H."/>
        </authorList>
    </citation>
    <scope>NUCLEOTIDE SEQUENCE</scope>
    <source>
        <strain evidence="2">PSN309</strain>
    </source>
</reference>
<name>A0AAN6WN91_9PEZI</name>
<evidence type="ECO:0000256" key="1">
    <source>
        <dbReference type="SAM" id="MobiDB-lite"/>
    </source>
</evidence>
<dbReference type="EMBL" id="MU864469">
    <property type="protein sequence ID" value="KAK4184931.1"/>
    <property type="molecule type" value="Genomic_DNA"/>
</dbReference>
<evidence type="ECO:0000313" key="2">
    <source>
        <dbReference type="EMBL" id="KAK4184931.1"/>
    </source>
</evidence>
<organism evidence="2 3">
    <name type="scientific">Podospora australis</name>
    <dbReference type="NCBI Taxonomy" id="1536484"/>
    <lineage>
        <taxon>Eukaryota</taxon>
        <taxon>Fungi</taxon>
        <taxon>Dikarya</taxon>
        <taxon>Ascomycota</taxon>
        <taxon>Pezizomycotina</taxon>
        <taxon>Sordariomycetes</taxon>
        <taxon>Sordariomycetidae</taxon>
        <taxon>Sordariales</taxon>
        <taxon>Podosporaceae</taxon>
        <taxon>Podospora</taxon>
    </lineage>
</organism>
<feature type="compositionally biased region" description="Basic and acidic residues" evidence="1">
    <location>
        <begin position="280"/>
        <end position="308"/>
    </location>
</feature>
<evidence type="ECO:0000313" key="3">
    <source>
        <dbReference type="Proteomes" id="UP001302126"/>
    </source>
</evidence>
<feature type="compositionally biased region" description="Basic and acidic residues" evidence="1">
    <location>
        <begin position="315"/>
        <end position="334"/>
    </location>
</feature>
<feature type="compositionally biased region" description="Low complexity" evidence="1">
    <location>
        <begin position="349"/>
        <end position="364"/>
    </location>
</feature>
<reference evidence="2" key="2">
    <citation type="submission" date="2023-05" db="EMBL/GenBank/DDBJ databases">
        <authorList>
            <consortium name="Lawrence Berkeley National Laboratory"/>
            <person name="Steindorff A."/>
            <person name="Hensen N."/>
            <person name="Bonometti L."/>
            <person name="Westerberg I."/>
            <person name="Brannstrom I.O."/>
            <person name="Guillou S."/>
            <person name="Cros-Aarteil S."/>
            <person name="Calhoun S."/>
            <person name="Haridas S."/>
            <person name="Kuo A."/>
            <person name="Mondo S."/>
            <person name="Pangilinan J."/>
            <person name="Riley R."/>
            <person name="Labutti K."/>
            <person name="Andreopoulos B."/>
            <person name="Lipzen A."/>
            <person name="Chen C."/>
            <person name="Yanf M."/>
            <person name="Daum C."/>
            <person name="Ng V."/>
            <person name="Clum A."/>
            <person name="Ohm R."/>
            <person name="Martin F."/>
            <person name="Silar P."/>
            <person name="Natvig D."/>
            <person name="Lalanne C."/>
            <person name="Gautier V."/>
            <person name="Ament-Velasquez S.L."/>
            <person name="Kruys A."/>
            <person name="Hutchinson M.I."/>
            <person name="Powell A.J."/>
            <person name="Barry K."/>
            <person name="Miller A.N."/>
            <person name="Grigoriev I.V."/>
            <person name="Debuchy R."/>
            <person name="Gladieux P."/>
            <person name="Thoren M.H."/>
            <person name="Johannesson H."/>
        </authorList>
    </citation>
    <scope>NUCLEOTIDE SEQUENCE</scope>
    <source>
        <strain evidence="2">PSN309</strain>
    </source>
</reference>
<protein>
    <submittedName>
        <fullName evidence="2">Uncharacterized protein</fullName>
    </submittedName>
</protein>
<keyword evidence="3" id="KW-1185">Reference proteome</keyword>
<accession>A0AAN6WN91</accession>
<dbReference type="Proteomes" id="UP001302126">
    <property type="component" value="Unassembled WGS sequence"/>
</dbReference>
<feature type="region of interest" description="Disordered" evidence="1">
    <location>
        <begin position="220"/>
        <end position="364"/>
    </location>
</feature>
<sequence>MANSEMGLYSEDQLRNIKEMELVRLNYLHMGAALRGGFVTPELESMAKYLKEQEEIKAWDRRRKGPFTKRMWIHDRRQNCFTDVVVGLDSMATSPHNKSVCFVSRAFVEKYSLGPVQKVPDAVFETAGGEITCQEAVDVVWKGRDHIQRSDQWLILPKVSNIEIPLLGRQCMLEYCDLLQDHEAHGILVSCHTPTDQPATPRPNCYPPVRREPVVGTLMYSPCHSSTNPPTAPLLGPRKLTQPYQPGDDEKDEESRKQHEARHAATGTSRGAGSKTRTWRFPERKPAKSTDEHMQLKYKDASKMEKHTRLCNSKCPREDDDHHVHSESDSSPYKDKKKKDQNKPGSGGASPSRPQGQSSGSAVA</sequence>
<comment type="caution">
    <text evidence="2">The sequence shown here is derived from an EMBL/GenBank/DDBJ whole genome shotgun (WGS) entry which is preliminary data.</text>
</comment>
<dbReference type="AlphaFoldDB" id="A0AAN6WN91"/>
<feature type="compositionally biased region" description="Basic and acidic residues" evidence="1">
    <location>
        <begin position="253"/>
        <end position="263"/>
    </location>
</feature>